<sequence>MVHRIKLCRTGDMYRPYHSEHLDGGSQFQQNHPWHRTVKYAPTPGNFPGSLPLRTGSVPPWYCRPVNPIFLSFFFFCCDKHRGRRRNEAVLATRT</sequence>
<comment type="caution">
    <text evidence="1">The sequence shown here is derived from an EMBL/GenBank/DDBJ whole genome shotgun (WGS) entry which is preliminary data.</text>
</comment>
<proteinExistence type="predicted"/>
<dbReference type="Proteomes" id="UP001610334">
    <property type="component" value="Unassembled WGS sequence"/>
</dbReference>
<evidence type="ECO:0000313" key="1">
    <source>
        <dbReference type="EMBL" id="KAL2801557.1"/>
    </source>
</evidence>
<accession>A0ABR4GRK7</accession>
<keyword evidence="2" id="KW-1185">Reference proteome</keyword>
<organism evidence="1 2">
    <name type="scientific">Aspergillus granulosus</name>
    <dbReference type="NCBI Taxonomy" id="176169"/>
    <lineage>
        <taxon>Eukaryota</taxon>
        <taxon>Fungi</taxon>
        <taxon>Dikarya</taxon>
        <taxon>Ascomycota</taxon>
        <taxon>Pezizomycotina</taxon>
        <taxon>Eurotiomycetes</taxon>
        <taxon>Eurotiomycetidae</taxon>
        <taxon>Eurotiales</taxon>
        <taxon>Aspergillaceae</taxon>
        <taxon>Aspergillus</taxon>
        <taxon>Aspergillus subgen. Nidulantes</taxon>
    </lineage>
</organism>
<reference evidence="1 2" key="1">
    <citation type="submission" date="2024-07" db="EMBL/GenBank/DDBJ databases">
        <title>Section-level genome sequencing and comparative genomics of Aspergillus sections Usti and Cavernicolus.</title>
        <authorList>
            <consortium name="Lawrence Berkeley National Laboratory"/>
            <person name="Nybo J.L."/>
            <person name="Vesth T.C."/>
            <person name="Theobald S."/>
            <person name="Frisvad J.C."/>
            <person name="Larsen T.O."/>
            <person name="Kjaerboelling I."/>
            <person name="Rothschild-Mancinelli K."/>
            <person name="Lyhne E.K."/>
            <person name="Kogle M.E."/>
            <person name="Barry K."/>
            <person name="Clum A."/>
            <person name="Na H."/>
            <person name="Ledsgaard L."/>
            <person name="Lin J."/>
            <person name="Lipzen A."/>
            <person name="Kuo A."/>
            <person name="Riley R."/>
            <person name="Mondo S."/>
            <person name="Labutti K."/>
            <person name="Haridas S."/>
            <person name="Pangalinan J."/>
            <person name="Salamov A.A."/>
            <person name="Simmons B.A."/>
            <person name="Magnuson J.K."/>
            <person name="Chen J."/>
            <person name="Drula E."/>
            <person name="Henrissat B."/>
            <person name="Wiebenga A."/>
            <person name="Lubbers R.J."/>
            <person name="Gomes A.C."/>
            <person name="Makela M.R."/>
            <person name="Stajich J."/>
            <person name="Grigoriev I.V."/>
            <person name="Mortensen U.H."/>
            <person name="De Vries R.P."/>
            <person name="Baker S.E."/>
            <person name="Andersen M.R."/>
        </authorList>
    </citation>
    <scope>NUCLEOTIDE SEQUENCE [LARGE SCALE GENOMIC DNA]</scope>
    <source>
        <strain evidence="1 2">CBS 588.65</strain>
    </source>
</reference>
<name>A0ABR4GRK7_9EURO</name>
<protein>
    <submittedName>
        <fullName evidence="1">Uncharacterized protein</fullName>
    </submittedName>
</protein>
<gene>
    <name evidence="1" type="ORF">BJX63DRAFT_417108</name>
</gene>
<evidence type="ECO:0000313" key="2">
    <source>
        <dbReference type="Proteomes" id="UP001610334"/>
    </source>
</evidence>
<dbReference type="EMBL" id="JBFXLT010000324">
    <property type="protein sequence ID" value="KAL2801557.1"/>
    <property type="molecule type" value="Genomic_DNA"/>
</dbReference>